<comment type="caution">
    <text evidence="1">The sequence shown here is derived from an EMBL/GenBank/DDBJ whole genome shotgun (WGS) entry which is preliminary data.</text>
</comment>
<evidence type="ECO:0008006" key="3">
    <source>
        <dbReference type="Google" id="ProtNLM"/>
    </source>
</evidence>
<accession>A0A7J0A5W2</accession>
<dbReference type="Proteomes" id="UP000491181">
    <property type="component" value="Unassembled WGS sequence"/>
</dbReference>
<protein>
    <recommendedName>
        <fullName evidence="3">ISAs1 family transposase</fullName>
    </recommendedName>
</protein>
<dbReference type="EMBL" id="BLLS01000101">
    <property type="protein sequence ID" value="GFH87530.1"/>
    <property type="molecule type" value="Genomic_DNA"/>
</dbReference>
<reference evidence="1 2" key="1">
    <citation type="journal article" date="2020" name="Microbiome">
        <title>Single-cell genomics of uncultured bacteria reveals dietary fiber responders in the mouse gut microbiota.</title>
        <authorList>
            <person name="Chijiiwa R."/>
            <person name="Hosokawa M."/>
            <person name="Kogawa M."/>
            <person name="Nishikawa Y."/>
            <person name="Ide K."/>
            <person name="Sakanashi C."/>
            <person name="Takahashi K."/>
            <person name="Takeyama H."/>
        </authorList>
    </citation>
    <scope>NUCLEOTIDE SEQUENCE [LARGE SCALE GENOMIC DNA]</scope>
    <source>
        <strain evidence="1">IMSAGC_001</strain>
    </source>
</reference>
<name>A0A7J0A5W2_9BACE</name>
<organism evidence="1 2">
    <name type="scientific">Bacteroides acidifaciens</name>
    <dbReference type="NCBI Taxonomy" id="85831"/>
    <lineage>
        <taxon>Bacteria</taxon>
        <taxon>Pseudomonadati</taxon>
        <taxon>Bacteroidota</taxon>
        <taxon>Bacteroidia</taxon>
        <taxon>Bacteroidales</taxon>
        <taxon>Bacteroidaceae</taxon>
        <taxon>Bacteroides</taxon>
    </lineage>
</organism>
<evidence type="ECO:0000313" key="2">
    <source>
        <dbReference type="Proteomes" id="UP000491181"/>
    </source>
</evidence>
<sequence length="78" mass="8732">MKWGGNITIIAYESETVKKTSGVQTSEKRLYVSSLLTGTPALGSLVRNHWLIESMHWPLDFNAARQDKTQVGKSRPQS</sequence>
<dbReference type="AlphaFoldDB" id="A0A7J0A5W2"/>
<dbReference type="RefSeq" id="WP_128824323.1">
    <property type="nucleotide sequence ID" value="NZ_CALAHD010000132.1"/>
</dbReference>
<gene>
    <name evidence="1" type="ORF">IMSAGC001_02956</name>
</gene>
<proteinExistence type="predicted"/>
<evidence type="ECO:0000313" key="1">
    <source>
        <dbReference type="EMBL" id="GFH87530.1"/>
    </source>
</evidence>